<dbReference type="Pfam" id="PF12796">
    <property type="entry name" value="Ank_2"/>
    <property type="match status" value="2"/>
</dbReference>
<comment type="caution">
    <text evidence="5">The sequence shown here is derived from an EMBL/GenBank/DDBJ whole genome shotgun (WGS) entry which is preliminary data.</text>
</comment>
<dbReference type="SMART" id="SM00248">
    <property type="entry name" value="ANK"/>
    <property type="match status" value="4"/>
</dbReference>
<feature type="repeat" description="ANK" evidence="3">
    <location>
        <begin position="102"/>
        <end position="135"/>
    </location>
</feature>
<feature type="repeat" description="ANK" evidence="3">
    <location>
        <begin position="136"/>
        <end position="168"/>
    </location>
</feature>
<dbReference type="PROSITE" id="PS50297">
    <property type="entry name" value="ANK_REP_REGION"/>
    <property type="match status" value="3"/>
</dbReference>
<dbReference type="GO" id="GO:0035556">
    <property type="term" value="P:intracellular signal transduction"/>
    <property type="evidence" value="ECO:0007669"/>
    <property type="project" value="InterPro"/>
</dbReference>
<gene>
    <name evidence="5" type="ORF">C0Q70_06378</name>
</gene>
<dbReference type="InterPro" id="IPR036770">
    <property type="entry name" value="Ankyrin_rpt-contain_sf"/>
</dbReference>
<evidence type="ECO:0000256" key="1">
    <source>
        <dbReference type="ARBA" id="ARBA00022737"/>
    </source>
</evidence>
<dbReference type="OrthoDB" id="6080827at2759"/>
<dbReference type="SMART" id="SM00969">
    <property type="entry name" value="SOCS_box"/>
    <property type="match status" value="1"/>
</dbReference>
<keyword evidence="6" id="KW-1185">Reference proteome</keyword>
<evidence type="ECO:0000259" key="4">
    <source>
        <dbReference type="PROSITE" id="PS50225"/>
    </source>
</evidence>
<keyword evidence="2 3" id="KW-0040">ANK repeat</keyword>
<dbReference type="Pfam" id="PF07525">
    <property type="entry name" value="SOCS_box"/>
    <property type="match status" value="1"/>
</dbReference>
<sequence>MAEMAENDHLVELLLNSKDIDQLYGDSLDSLLHLAIHEDDEEMVKVLIRSGANLNIANADDYTPLGLALSLDNSRGTAIAKMLVRAGAFPNMKSVMSLMDSIGETPLHIASETNNFPEACELLLTRGARLNARDHFLSTPLHTSISSRQDSNTEILMQHGADLNAVDKMNAPPLYWCRNDTMIKYLLITGAPLTRAMLEHFPYKWLLMWESTQAAWLQNHISQPRSLRALCCFAIRQHLNNVSDGKTIMWRIQALPIPNPLKDLLIFRGLHASLCQGDQRFPH</sequence>
<dbReference type="InterPro" id="IPR036036">
    <property type="entry name" value="SOCS_box-like_dom_sf"/>
</dbReference>
<dbReference type="CDD" id="cd03587">
    <property type="entry name" value="SOCS"/>
    <property type="match status" value="1"/>
</dbReference>
<evidence type="ECO:0000313" key="5">
    <source>
        <dbReference type="EMBL" id="PVD35097.1"/>
    </source>
</evidence>
<dbReference type="PANTHER" id="PTHR24198">
    <property type="entry name" value="ANKYRIN REPEAT AND PROTEIN KINASE DOMAIN-CONTAINING PROTEIN"/>
    <property type="match status" value="1"/>
</dbReference>
<dbReference type="STRING" id="400727.A0A2T7PNZ5"/>
<dbReference type="InterPro" id="IPR002110">
    <property type="entry name" value="Ankyrin_rpt"/>
</dbReference>
<feature type="repeat" description="ANK" evidence="3">
    <location>
        <begin position="27"/>
        <end position="59"/>
    </location>
</feature>
<dbReference type="PROSITE" id="PS50088">
    <property type="entry name" value="ANK_REPEAT"/>
    <property type="match status" value="3"/>
</dbReference>
<dbReference type="EMBL" id="PZQS01000003">
    <property type="protein sequence ID" value="PVD35097.1"/>
    <property type="molecule type" value="Genomic_DNA"/>
</dbReference>
<proteinExistence type="predicted"/>
<dbReference type="SUPFAM" id="SSF158235">
    <property type="entry name" value="SOCS box-like"/>
    <property type="match status" value="1"/>
</dbReference>
<dbReference type="SUPFAM" id="SSF48403">
    <property type="entry name" value="Ankyrin repeat"/>
    <property type="match status" value="1"/>
</dbReference>
<keyword evidence="1" id="KW-0677">Repeat</keyword>
<dbReference type="PANTHER" id="PTHR24198:SF165">
    <property type="entry name" value="ANKYRIN REPEAT-CONTAINING PROTEIN-RELATED"/>
    <property type="match status" value="1"/>
</dbReference>
<feature type="domain" description="SOCS box" evidence="4">
    <location>
        <begin position="222"/>
        <end position="265"/>
    </location>
</feature>
<evidence type="ECO:0000256" key="2">
    <source>
        <dbReference type="ARBA" id="ARBA00023043"/>
    </source>
</evidence>
<reference evidence="5 6" key="1">
    <citation type="submission" date="2018-04" db="EMBL/GenBank/DDBJ databases">
        <title>The genome of golden apple snail Pomacea canaliculata provides insight into stress tolerance and invasive adaptation.</title>
        <authorList>
            <person name="Liu C."/>
            <person name="Liu B."/>
            <person name="Ren Y."/>
            <person name="Zhang Y."/>
            <person name="Wang H."/>
            <person name="Li S."/>
            <person name="Jiang F."/>
            <person name="Yin L."/>
            <person name="Zhang G."/>
            <person name="Qian W."/>
            <person name="Fan W."/>
        </authorList>
    </citation>
    <scope>NUCLEOTIDE SEQUENCE [LARGE SCALE GENOMIC DNA]</scope>
    <source>
        <strain evidence="5">SZHN2017</strain>
        <tissue evidence="5">Muscle</tissue>
    </source>
</reference>
<name>A0A2T7PNZ5_POMCA</name>
<protein>
    <recommendedName>
        <fullName evidence="4">SOCS box domain-containing protein</fullName>
    </recommendedName>
</protein>
<evidence type="ECO:0000256" key="3">
    <source>
        <dbReference type="PROSITE-ProRule" id="PRU00023"/>
    </source>
</evidence>
<organism evidence="5 6">
    <name type="scientific">Pomacea canaliculata</name>
    <name type="common">Golden apple snail</name>
    <dbReference type="NCBI Taxonomy" id="400727"/>
    <lineage>
        <taxon>Eukaryota</taxon>
        <taxon>Metazoa</taxon>
        <taxon>Spiralia</taxon>
        <taxon>Lophotrochozoa</taxon>
        <taxon>Mollusca</taxon>
        <taxon>Gastropoda</taxon>
        <taxon>Caenogastropoda</taxon>
        <taxon>Architaenioglossa</taxon>
        <taxon>Ampullarioidea</taxon>
        <taxon>Ampullariidae</taxon>
        <taxon>Pomacea</taxon>
    </lineage>
</organism>
<accession>A0A2T7PNZ5</accession>
<dbReference type="Proteomes" id="UP000245119">
    <property type="component" value="Linkage Group LG3"/>
</dbReference>
<dbReference type="AlphaFoldDB" id="A0A2T7PNZ5"/>
<evidence type="ECO:0000313" key="6">
    <source>
        <dbReference type="Proteomes" id="UP000245119"/>
    </source>
</evidence>
<dbReference type="InterPro" id="IPR001496">
    <property type="entry name" value="SOCS_box"/>
</dbReference>
<dbReference type="PROSITE" id="PS50225">
    <property type="entry name" value="SOCS"/>
    <property type="match status" value="1"/>
</dbReference>
<dbReference type="Gene3D" id="1.25.40.20">
    <property type="entry name" value="Ankyrin repeat-containing domain"/>
    <property type="match status" value="2"/>
</dbReference>